<dbReference type="EMBL" id="RXIC02000023">
    <property type="protein sequence ID" value="KAB1214573.1"/>
    <property type="molecule type" value="Genomic_DNA"/>
</dbReference>
<accession>A0A6A1VPA1</accession>
<evidence type="ECO:0000313" key="2">
    <source>
        <dbReference type="Proteomes" id="UP000516437"/>
    </source>
</evidence>
<keyword evidence="2" id="KW-1185">Reference proteome</keyword>
<organism evidence="1 2">
    <name type="scientific">Morella rubra</name>
    <name type="common">Chinese bayberry</name>
    <dbReference type="NCBI Taxonomy" id="262757"/>
    <lineage>
        <taxon>Eukaryota</taxon>
        <taxon>Viridiplantae</taxon>
        <taxon>Streptophyta</taxon>
        <taxon>Embryophyta</taxon>
        <taxon>Tracheophyta</taxon>
        <taxon>Spermatophyta</taxon>
        <taxon>Magnoliopsida</taxon>
        <taxon>eudicotyledons</taxon>
        <taxon>Gunneridae</taxon>
        <taxon>Pentapetalae</taxon>
        <taxon>rosids</taxon>
        <taxon>fabids</taxon>
        <taxon>Fagales</taxon>
        <taxon>Myricaceae</taxon>
        <taxon>Morella</taxon>
    </lineage>
</organism>
<name>A0A6A1VPA1_9ROSI</name>
<evidence type="ECO:0000313" key="1">
    <source>
        <dbReference type="EMBL" id="KAB1214573.1"/>
    </source>
</evidence>
<comment type="caution">
    <text evidence="1">The sequence shown here is derived from an EMBL/GenBank/DDBJ whole genome shotgun (WGS) entry which is preliminary data.</text>
</comment>
<dbReference type="AlphaFoldDB" id="A0A6A1VPA1"/>
<dbReference type="OrthoDB" id="10625781at2759"/>
<reference evidence="1 2" key="1">
    <citation type="journal article" date="2019" name="Plant Biotechnol. J.">
        <title>The red bayberry genome and genetic basis of sex determination.</title>
        <authorList>
            <person name="Jia H.M."/>
            <person name="Jia H.J."/>
            <person name="Cai Q.L."/>
            <person name="Wang Y."/>
            <person name="Zhao H.B."/>
            <person name="Yang W.F."/>
            <person name="Wang G.Y."/>
            <person name="Li Y.H."/>
            <person name="Zhan D.L."/>
            <person name="Shen Y.T."/>
            <person name="Niu Q.F."/>
            <person name="Chang L."/>
            <person name="Qiu J."/>
            <person name="Zhao L."/>
            <person name="Xie H.B."/>
            <person name="Fu W.Y."/>
            <person name="Jin J."/>
            <person name="Li X.W."/>
            <person name="Jiao Y."/>
            <person name="Zhou C.C."/>
            <person name="Tu T."/>
            <person name="Chai C.Y."/>
            <person name="Gao J.L."/>
            <person name="Fan L.J."/>
            <person name="van de Weg E."/>
            <person name="Wang J.Y."/>
            <person name="Gao Z.S."/>
        </authorList>
    </citation>
    <scope>NUCLEOTIDE SEQUENCE [LARGE SCALE GENOMIC DNA]</scope>
    <source>
        <tissue evidence="1">Leaves</tissue>
    </source>
</reference>
<protein>
    <submittedName>
        <fullName evidence="1">Uncharacterized protein</fullName>
    </submittedName>
</protein>
<dbReference type="Proteomes" id="UP000516437">
    <property type="component" value="Chromosome 5"/>
</dbReference>
<sequence>MKVSPLDPMVLASKQAHGFLHIPCQFWTQTHHFLLNLLSLIIVFGPCHTGTPHNLQSISQQKFNKAKFIKLQKEEEYRPEFDIVWVLGSY</sequence>
<gene>
    <name evidence="1" type="ORF">CJ030_MR5G002493</name>
</gene>
<proteinExistence type="predicted"/>